<dbReference type="PANTHER" id="PTHR46797:SF25">
    <property type="entry name" value="TRANSCRIPTIONAL REGULATOR"/>
    <property type="match status" value="1"/>
</dbReference>
<dbReference type="SUPFAM" id="SSF47413">
    <property type="entry name" value="lambda repressor-like DNA-binding domains"/>
    <property type="match status" value="1"/>
</dbReference>
<dbReference type="Gene3D" id="1.10.260.40">
    <property type="entry name" value="lambda repressor-like DNA-binding domains"/>
    <property type="match status" value="1"/>
</dbReference>
<feature type="domain" description="HTH cro/C1-type" evidence="2">
    <location>
        <begin position="9"/>
        <end position="63"/>
    </location>
</feature>
<reference evidence="3" key="1">
    <citation type="submission" date="2024-05" db="EMBL/GenBank/DDBJ databases">
        <title>Isolation and characterization of Sporomusa carbonis sp. nov., a carboxydotrophic hydrogenogen in the genus of Sporomusa isolated from a charcoal burning pile.</title>
        <authorList>
            <person name="Boeer T."/>
            <person name="Rosenbaum F."/>
            <person name="Eysell L."/>
            <person name="Mueller V."/>
            <person name="Daniel R."/>
            <person name="Poehlein A."/>
        </authorList>
    </citation>
    <scope>NUCLEOTIDE SEQUENCE [LARGE SCALE GENOMIC DNA]</scope>
    <source>
        <strain evidence="3">DSM 3132</strain>
    </source>
</reference>
<protein>
    <recommendedName>
        <fullName evidence="2">HTH cro/C1-type domain-containing protein</fullName>
    </recommendedName>
</protein>
<dbReference type="InterPro" id="IPR011051">
    <property type="entry name" value="RmlC_Cupin_sf"/>
</dbReference>
<dbReference type="SMART" id="SM00530">
    <property type="entry name" value="HTH_XRE"/>
    <property type="match status" value="1"/>
</dbReference>
<keyword evidence="1" id="KW-0238">DNA-binding</keyword>
<dbReference type="PROSITE" id="PS50943">
    <property type="entry name" value="HTH_CROC1"/>
    <property type="match status" value="1"/>
</dbReference>
<gene>
    <name evidence="3" type="ORF">SPACI_054560</name>
</gene>
<dbReference type="Pfam" id="PF01381">
    <property type="entry name" value="HTH_3"/>
    <property type="match status" value="1"/>
</dbReference>
<dbReference type="EMBL" id="CP155571">
    <property type="protein sequence ID" value="XFO75337.1"/>
    <property type="molecule type" value="Genomic_DNA"/>
</dbReference>
<sequence length="197" mass="22336">MNKDIGSKVKNLRTRKKMTLKDLSEKTGLSTGFLSQLERGLTSIATDSLEKVAETLDVDSSFFFAGCTKNRNSIIRSYEKEVFQIISGRFIHYHLTDNSGDKAMLPRLIELLPINSDEDISPYAHEGEEFVYVLEGTLTLFLNNEQFELFPGDSAHYSSSQTHNWANYTNKMVRLIVTSVPNPFQNRGDNGEDRTDI</sequence>
<dbReference type="InterPro" id="IPR001387">
    <property type="entry name" value="Cro/C1-type_HTH"/>
</dbReference>
<dbReference type="CDD" id="cd00093">
    <property type="entry name" value="HTH_XRE"/>
    <property type="match status" value="1"/>
</dbReference>
<evidence type="ECO:0000313" key="3">
    <source>
        <dbReference type="EMBL" id="XFO75337.1"/>
    </source>
</evidence>
<dbReference type="InterPro" id="IPR010982">
    <property type="entry name" value="Lambda_DNA-bd_dom_sf"/>
</dbReference>
<keyword evidence="4" id="KW-1185">Reference proteome</keyword>
<dbReference type="CDD" id="cd02209">
    <property type="entry name" value="cupin_XRE_C"/>
    <property type="match status" value="1"/>
</dbReference>
<dbReference type="SUPFAM" id="SSF51182">
    <property type="entry name" value="RmlC-like cupins"/>
    <property type="match status" value="1"/>
</dbReference>
<dbReference type="Gene3D" id="2.60.120.10">
    <property type="entry name" value="Jelly Rolls"/>
    <property type="match status" value="1"/>
</dbReference>
<name>A0ABZ3JA76_SPOA4</name>
<evidence type="ECO:0000256" key="1">
    <source>
        <dbReference type="ARBA" id="ARBA00023125"/>
    </source>
</evidence>
<dbReference type="Proteomes" id="UP000216052">
    <property type="component" value="Chromosome"/>
</dbReference>
<dbReference type="InterPro" id="IPR014710">
    <property type="entry name" value="RmlC-like_jellyroll"/>
</dbReference>
<dbReference type="Pfam" id="PF07883">
    <property type="entry name" value="Cupin_2"/>
    <property type="match status" value="1"/>
</dbReference>
<accession>A0ABZ3JA76</accession>
<dbReference type="InterPro" id="IPR013096">
    <property type="entry name" value="Cupin_2"/>
</dbReference>
<organism evidence="3 4">
    <name type="scientific">Sporomusa acidovorans (strain ATCC 49682 / DSM 3132 / Mol)</name>
    <dbReference type="NCBI Taxonomy" id="1123286"/>
    <lineage>
        <taxon>Bacteria</taxon>
        <taxon>Bacillati</taxon>
        <taxon>Bacillota</taxon>
        <taxon>Negativicutes</taxon>
        <taxon>Selenomonadales</taxon>
        <taxon>Sporomusaceae</taxon>
        <taxon>Sporomusa</taxon>
    </lineage>
</organism>
<dbReference type="PANTHER" id="PTHR46797">
    <property type="entry name" value="HTH-TYPE TRANSCRIPTIONAL REGULATOR"/>
    <property type="match status" value="1"/>
</dbReference>
<evidence type="ECO:0000259" key="2">
    <source>
        <dbReference type="PROSITE" id="PS50943"/>
    </source>
</evidence>
<proteinExistence type="predicted"/>
<dbReference type="InterPro" id="IPR050807">
    <property type="entry name" value="TransReg_Diox_bact_type"/>
</dbReference>
<evidence type="ECO:0000313" key="4">
    <source>
        <dbReference type="Proteomes" id="UP000216052"/>
    </source>
</evidence>
<dbReference type="RefSeq" id="WP_093793339.1">
    <property type="nucleotide sequence ID" value="NZ_CP155571.1"/>
</dbReference>